<dbReference type="Proteomes" id="UP000265200">
    <property type="component" value="Chromosome 10"/>
</dbReference>
<dbReference type="InterPro" id="IPR013106">
    <property type="entry name" value="Ig_V-set"/>
</dbReference>
<dbReference type="AlphaFoldDB" id="A0A3P9JGQ6"/>
<evidence type="ECO:0000256" key="3">
    <source>
        <dbReference type="ARBA" id="ARBA00022729"/>
    </source>
</evidence>
<keyword evidence="4" id="KW-0391">Immunity</keyword>
<dbReference type="CDD" id="cd00099">
    <property type="entry name" value="IgV"/>
    <property type="match status" value="1"/>
</dbReference>
<dbReference type="Ensembl" id="ENSORLT00015022473.1">
    <property type="protein sequence ID" value="ENSORLP00015031439.1"/>
    <property type="gene ID" value="ENSORLG00015015679.1"/>
</dbReference>
<comment type="subcellular location">
    <subcellularLocation>
        <location evidence="1">Cell membrane</location>
    </subcellularLocation>
</comment>
<reference evidence="11 12" key="2">
    <citation type="submission" date="2017-04" db="EMBL/GenBank/DDBJ databases">
        <title>CpG methylation of centromeres and impact of large insertions on vertebrate speciation.</title>
        <authorList>
            <person name="Ichikawa K."/>
            <person name="Yoshimura J."/>
            <person name="Morishita S."/>
        </authorList>
    </citation>
    <scope>NUCLEOTIDE SEQUENCE</scope>
    <source>
        <strain evidence="11 12">HSOK</strain>
    </source>
</reference>
<evidence type="ECO:0000256" key="9">
    <source>
        <dbReference type="SAM" id="SignalP"/>
    </source>
</evidence>
<keyword evidence="8" id="KW-0812">Transmembrane</keyword>
<dbReference type="InterPro" id="IPR036179">
    <property type="entry name" value="Ig-like_dom_sf"/>
</dbReference>
<evidence type="ECO:0000256" key="1">
    <source>
        <dbReference type="ARBA" id="ARBA00004236"/>
    </source>
</evidence>
<name>A0A3P9JGQ6_ORYLA</name>
<keyword evidence="7" id="KW-0325">Glycoprotein</keyword>
<dbReference type="Gene3D" id="2.60.40.10">
    <property type="entry name" value="Immunoglobulins"/>
    <property type="match status" value="2"/>
</dbReference>
<sequence length="372" mass="41891">MSVRLAACLFLCVVGELPRQMPNCIYFGIACTFLYNVVISFCKFKVVFSVFYLAVPQTLQLSQKISITEANFGENVIMKCTTVGLEQRMVYWHKLQFGFMIQTIAFGSSPDLPLKEGFNNSRYSAKKEGNEYSLEIRNVSKEDQGTYFCQAGTSYTMTFIYGSHLVVKGSNLESVSPGSKVNRQCSLLWQPEKNPDRCLGEQRAYLYRAGFESEPDIIYTTSSRCDDQEDKSCVYHVSKPIKNSSDPGLYSCAVSSCGEILFGEDTEEQIRQGVCPYVLILGTLLACCVLANIILIVTWKKQNPVCDKCKDGKAYTNAENDGPAGDQQTDLGEEDDGLHYVALEFSSRKSKRQRSMRRESEETCIYANKRDY</sequence>
<feature type="domain" description="Ig-like" evidence="10">
    <location>
        <begin position="56"/>
        <end position="151"/>
    </location>
</feature>
<dbReference type="PANTHER" id="PTHR19433">
    <property type="entry name" value="T-CELL RECEPTOR ALPHA CHAIN V REGION-RELATED"/>
    <property type="match status" value="1"/>
</dbReference>
<keyword evidence="8" id="KW-1133">Transmembrane helix</keyword>
<reference evidence="11" key="4">
    <citation type="submission" date="2025-09" db="UniProtKB">
        <authorList>
            <consortium name="Ensembl"/>
        </authorList>
    </citation>
    <scope>IDENTIFICATION</scope>
    <source>
        <strain evidence="11">HSOK</strain>
    </source>
</reference>
<proteinExistence type="predicted"/>
<dbReference type="GO" id="GO:0002376">
    <property type="term" value="P:immune system process"/>
    <property type="evidence" value="ECO:0007669"/>
    <property type="project" value="UniProtKB-KW"/>
</dbReference>
<organism evidence="11 12">
    <name type="scientific">Oryzias latipes</name>
    <name type="common">Japanese rice fish</name>
    <name type="synonym">Japanese killifish</name>
    <dbReference type="NCBI Taxonomy" id="8090"/>
    <lineage>
        <taxon>Eukaryota</taxon>
        <taxon>Metazoa</taxon>
        <taxon>Chordata</taxon>
        <taxon>Craniata</taxon>
        <taxon>Vertebrata</taxon>
        <taxon>Euteleostomi</taxon>
        <taxon>Actinopterygii</taxon>
        <taxon>Neopterygii</taxon>
        <taxon>Teleostei</taxon>
        <taxon>Neoteleostei</taxon>
        <taxon>Acanthomorphata</taxon>
        <taxon>Ovalentaria</taxon>
        <taxon>Atherinomorphae</taxon>
        <taxon>Beloniformes</taxon>
        <taxon>Adrianichthyidae</taxon>
        <taxon>Oryziinae</taxon>
        <taxon>Oryzias</taxon>
    </lineage>
</organism>
<dbReference type="PANTHER" id="PTHR19433:SF127">
    <property type="entry name" value="NITR9"/>
    <property type="match status" value="1"/>
</dbReference>
<reference evidence="11" key="3">
    <citation type="submission" date="2025-08" db="UniProtKB">
        <authorList>
            <consortium name="Ensembl"/>
        </authorList>
    </citation>
    <scope>IDENTIFICATION</scope>
    <source>
        <strain evidence="11">HSOK</strain>
    </source>
</reference>
<evidence type="ECO:0000256" key="6">
    <source>
        <dbReference type="ARBA" id="ARBA00023157"/>
    </source>
</evidence>
<dbReference type="InterPro" id="IPR052051">
    <property type="entry name" value="TCR_complex_component"/>
</dbReference>
<dbReference type="PROSITE" id="PS51257">
    <property type="entry name" value="PROKAR_LIPOPROTEIN"/>
    <property type="match status" value="1"/>
</dbReference>
<keyword evidence="3 9" id="KW-0732">Signal</keyword>
<dbReference type="SUPFAM" id="SSF48726">
    <property type="entry name" value="Immunoglobulin"/>
    <property type="match status" value="1"/>
</dbReference>
<feature type="chain" id="PRO_5018249329" description="Ig-like domain-containing protein" evidence="9">
    <location>
        <begin position="16"/>
        <end position="372"/>
    </location>
</feature>
<dbReference type="PROSITE" id="PS50835">
    <property type="entry name" value="IG_LIKE"/>
    <property type="match status" value="1"/>
</dbReference>
<evidence type="ECO:0000256" key="7">
    <source>
        <dbReference type="ARBA" id="ARBA00023180"/>
    </source>
</evidence>
<dbReference type="Pfam" id="PF07686">
    <property type="entry name" value="V-set"/>
    <property type="match status" value="1"/>
</dbReference>
<evidence type="ECO:0000259" key="10">
    <source>
        <dbReference type="PROSITE" id="PS50835"/>
    </source>
</evidence>
<reference key="1">
    <citation type="journal article" date="2007" name="Nature">
        <title>The medaka draft genome and insights into vertebrate genome evolution.</title>
        <authorList>
            <person name="Kasahara M."/>
            <person name="Naruse K."/>
            <person name="Sasaki S."/>
            <person name="Nakatani Y."/>
            <person name="Qu W."/>
            <person name="Ahsan B."/>
            <person name="Yamada T."/>
            <person name="Nagayasu Y."/>
            <person name="Doi K."/>
            <person name="Kasai Y."/>
            <person name="Jindo T."/>
            <person name="Kobayashi D."/>
            <person name="Shimada A."/>
            <person name="Toyoda A."/>
            <person name="Kuroki Y."/>
            <person name="Fujiyama A."/>
            <person name="Sasaki T."/>
            <person name="Shimizu A."/>
            <person name="Asakawa S."/>
            <person name="Shimizu N."/>
            <person name="Hashimoto S."/>
            <person name="Yang J."/>
            <person name="Lee Y."/>
            <person name="Matsushima K."/>
            <person name="Sugano S."/>
            <person name="Sakaizumi M."/>
            <person name="Narita T."/>
            <person name="Ohishi K."/>
            <person name="Haga S."/>
            <person name="Ohta F."/>
            <person name="Nomoto H."/>
            <person name="Nogata K."/>
            <person name="Morishita T."/>
            <person name="Endo T."/>
            <person name="Shin-I T."/>
            <person name="Takeda H."/>
            <person name="Morishita S."/>
            <person name="Kohara Y."/>
        </authorList>
    </citation>
    <scope>NUCLEOTIDE SEQUENCE [LARGE SCALE GENOMIC DNA]</scope>
    <source>
        <strain>Hd-rR</strain>
    </source>
</reference>
<evidence type="ECO:0000256" key="2">
    <source>
        <dbReference type="ARBA" id="ARBA00022475"/>
    </source>
</evidence>
<dbReference type="GO" id="GO:0005886">
    <property type="term" value="C:plasma membrane"/>
    <property type="evidence" value="ECO:0007669"/>
    <property type="project" value="UniProtKB-SubCell"/>
</dbReference>
<protein>
    <recommendedName>
        <fullName evidence="10">Ig-like domain-containing protein</fullName>
    </recommendedName>
</protein>
<evidence type="ECO:0000256" key="5">
    <source>
        <dbReference type="ARBA" id="ARBA00023136"/>
    </source>
</evidence>
<dbReference type="InterPro" id="IPR013783">
    <property type="entry name" value="Ig-like_fold"/>
</dbReference>
<evidence type="ECO:0000313" key="12">
    <source>
        <dbReference type="Proteomes" id="UP000265200"/>
    </source>
</evidence>
<accession>A0A3P9JGQ6</accession>
<dbReference type="InterPro" id="IPR007110">
    <property type="entry name" value="Ig-like_dom"/>
</dbReference>
<evidence type="ECO:0000256" key="4">
    <source>
        <dbReference type="ARBA" id="ARBA00022859"/>
    </source>
</evidence>
<keyword evidence="5 8" id="KW-0472">Membrane</keyword>
<keyword evidence="6" id="KW-1015">Disulfide bond</keyword>
<evidence type="ECO:0000256" key="8">
    <source>
        <dbReference type="SAM" id="Phobius"/>
    </source>
</evidence>
<feature type="transmembrane region" description="Helical" evidence="8">
    <location>
        <begin position="277"/>
        <end position="299"/>
    </location>
</feature>
<dbReference type="SMART" id="SM00409">
    <property type="entry name" value="IG"/>
    <property type="match status" value="1"/>
</dbReference>
<dbReference type="InterPro" id="IPR003599">
    <property type="entry name" value="Ig_sub"/>
</dbReference>
<keyword evidence="2" id="KW-1003">Cell membrane</keyword>
<feature type="signal peptide" evidence="9">
    <location>
        <begin position="1"/>
        <end position="15"/>
    </location>
</feature>
<evidence type="ECO:0000313" key="11">
    <source>
        <dbReference type="Ensembl" id="ENSORLP00015031439.1"/>
    </source>
</evidence>
<feature type="transmembrane region" description="Helical" evidence="8">
    <location>
        <begin position="25"/>
        <end position="55"/>
    </location>
</feature>